<dbReference type="SUPFAM" id="SSF46565">
    <property type="entry name" value="Chaperone J-domain"/>
    <property type="match status" value="1"/>
</dbReference>
<organism evidence="2 3">
    <name type="scientific">Cyclobacterium amurskyense</name>
    <dbReference type="NCBI Taxonomy" id="320787"/>
    <lineage>
        <taxon>Bacteria</taxon>
        <taxon>Pseudomonadati</taxon>
        <taxon>Bacteroidota</taxon>
        <taxon>Cytophagia</taxon>
        <taxon>Cytophagales</taxon>
        <taxon>Cyclobacteriaceae</taxon>
        <taxon>Cyclobacterium</taxon>
    </lineage>
</organism>
<dbReference type="RefSeq" id="WP_048641866.1">
    <property type="nucleotide sequence ID" value="NZ_CP012040.1"/>
</dbReference>
<sequence>MTKTDYFKGCTSLDEARKMYYRLAMKFHPDKGGDEELFKDLVNQFHSFKPSQFKYEKEFDDWSSQAFSSIIEALMEIPDLTIEICGSWIWISGKTRQYKERIKSIRTNVHYKRGFSAKKKLWYFSPEGYRKKSADELDMESIRNIYGTEEFRSPPQKAIKDRG</sequence>
<dbReference type="AlphaFoldDB" id="A0A0H4PFF5"/>
<dbReference type="PROSITE" id="PS50076">
    <property type="entry name" value="DNAJ_2"/>
    <property type="match status" value="1"/>
</dbReference>
<evidence type="ECO:0000259" key="1">
    <source>
        <dbReference type="PROSITE" id="PS50076"/>
    </source>
</evidence>
<protein>
    <recommendedName>
        <fullName evidence="1">J domain-containing protein</fullName>
    </recommendedName>
</protein>
<dbReference type="InterPro" id="IPR036869">
    <property type="entry name" value="J_dom_sf"/>
</dbReference>
<reference evidence="2 3" key="1">
    <citation type="submission" date="2015-07" db="EMBL/GenBank/DDBJ databases">
        <authorList>
            <person name="Kim K.M."/>
        </authorList>
    </citation>
    <scope>NUCLEOTIDE SEQUENCE [LARGE SCALE GENOMIC DNA]</scope>
    <source>
        <strain evidence="2 3">KCTC 12363</strain>
    </source>
</reference>
<accession>A0A0H4PFF5</accession>
<dbReference type="Proteomes" id="UP000036520">
    <property type="component" value="Chromosome"/>
</dbReference>
<gene>
    <name evidence="2" type="ORF">CA2015_2121</name>
</gene>
<dbReference type="Gene3D" id="1.10.287.110">
    <property type="entry name" value="DnaJ domain"/>
    <property type="match status" value="1"/>
</dbReference>
<evidence type="ECO:0000313" key="2">
    <source>
        <dbReference type="EMBL" id="AKP51543.1"/>
    </source>
</evidence>
<dbReference type="KEGG" id="camu:CA2015_2121"/>
<dbReference type="InterPro" id="IPR001623">
    <property type="entry name" value="DnaJ_domain"/>
</dbReference>
<proteinExistence type="predicted"/>
<keyword evidence="3" id="KW-1185">Reference proteome</keyword>
<name>A0A0H4PFF5_9BACT</name>
<feature type="domain" description="J" evidence="1">
    <location>
        <begin position="1"/>
        <end position="63"/>
    </location>
</feature>
<dbReference type="OrthoDB" id="9775658at2"/>
<dbReference type="EMBL" id="CP012040">
    <property type="protein sequence ID" value="AKP51543.1"/>
    <property type="molecule type" value="Genomic_DNA"/>
</dbReference>
<evidence type="ECO:0000313" key="3">
    <source>
        <dbReference type="Proteomes" id="UP000036520"/>
    </source>
</evidence>